<sequence>MPPSSPLASTSSTMAPTFGARLTLPIRSRRASLASRPRPIYEFPPLSTETGHARTASNTILALDLSRNETSTPLDSPVPFASNTITALDLASVNHRRIRPGPRGPLTESALLAHNVAYDGPSILCNWARVSSVAGVARNGEEAPRPTPVPAYLYRTPVMPPMQRWFPSIVNARQRTRCDRMMLRAGVEVLYTRAALMADNSRLNWEMDFMGYFRWKPWSRQSGEELVKWAHDHDHDYYWSSQAKEIFEKASQSGYPHKRYYPAFEGGAVLDQFTYRIQSMLLDARILNLVVARIHTDYYIVVPVGLSRPVYNANEFSPLEQTFISTWYPFCFLLLADLPGEDRYLTFRREFMRVSNTLRGYYIERTPYWRGCSSL</sequence>
<dbReference type="AlphaFoldDB" id="A0A0A1V328"/>
<proteinExistence type="predicted"/>
<name>A0A0A1V328_9HYPO</name>
<protein>
    <submittedName>
        <fullName evidence="1">Uncharacterized protein</fullName>
    </submittedName>
</protein>
<reference evidence="1 2" key="1">
    <citation type="submission" date="2014-02" db="EMBL/GenBank/DDBJ databases">
        <title>The genome sequence of the entomopathogenic fungus Metarhizium robertsii ARSEF 2575.</title>
        <authorList>
            <person name="Giuliano Garisto Donzelli B."/>
            <person name="Roe B.A."/>
            <person name="Macmil S.L."/>
            <person name="Krasnoff S.B."/>
            <person name="Gibson D.M."/>
        </authorList>
    </citation>
    <scope>NUCLEOTIDE SEQUENCE [LARGE SCALE GENOMIC DNA]</scope>
    <source>
        <strain evidence="1 2">ARSEF 2575</strain>
    </source>
</reference>
<gene>
    <name evidence="1" type="ORF">X797_002260</name>
</gene>
<accession>A0A0A1V328</accession>
<dbReference type="eggNOG" id="ENOG502RMN9">
    <property type="taxonomic scope" value="Eukaryota"/>
</dbReference>
<evidence type="ECO:0000313" key="1">
    <source>
        <dbReference type="EMBL" id="EXV04579.1"/>
    </source>
</evidence>
<dbReference type="HOGENOM" id="CLU_824076_0_0_1"/>
<dbReference type="EMBL" id="JELW01000002">
    <property type="protein sequence ID" value="EXV04579.1"/>
    <property type="molecule type" value="Genomic_DNA"/>
</dbReference>
<organism evidence="1 2">
    <name type="scientific">Metarhizium robertsii</name>
    <dbReference type="NCBI Taxonomy" id="568076"/>
    <lineage>
        <taxon>Eukaryota</taxon>
        <taxon>Fungi</taxon>
        <taxon>Dikarya</taxon>
        <taxon>Ascomycota</taxon>
        <taxon>Pezizomycotina</taxon>
        <taxon>Sordariomycetes</taxon>
        <taxon>Hypocreomycetidae</taxon>
        <taxon>Hypocreales</taxon>
        <taxon>Clavicipitaceae</taxon>
        <taxon>Metarhizium</taxon>
    </lineage>
</organism>
<dbReference type="Proteomes" id="UP000030151">
    <property type="component" value="Unassembled WGS sequence"/>
</dbReference>
<comment type="caution">
    <text evidence="1">The sequence shown here is derived from an EMBL/GenBank/DDBJ whole genome shotgun (WGS) entry which is preliminary data.</text>
</comment>
<evidence type="ECO:0000313" key="2">
    <source>
        <dbReference type="Proteomes" id="UP000030151"/>
    </source>
</evidence>
<dbReference type="OrthoDB" id="4938287at2759"/>